<dbReference type="SUPFAM" id="SSF51735">
    <property type="entry name" value="NAD(P)-binding Rossmann-fold domains"/>
    <property type="match status" value="1"/>
</dbReference>
<comment type="similarity">
    <text evidence="1 6">Belongs to the ketopantoate reductase family.</text>
</comment>
<comment type="function">
    <text evidence="6">Catalyzes the NADPH-dependent reduction of ketopantoate into pantoic acid.</text>
</comment>
<keyword evidence="10" id="KW-1185">Reference proteome</keyword>
<gene>
    <name evidence="9" type="ORF">SPPG_05129</name>
</gene>
<name>A0A0L0HFP8_SPIPD</name>
<dbReference type="InterPro" id="IPR013332">
    <property type="entry name" value="KPR_N"/>
</dbReference>
<dbReference type="FunCoup" id="A0A0L0HFP8">
    <property type="interactions" value="237"/>
</dbReference>
<dbReference type="GO" id="GO:0050661">
    <property type="term" value="F:NADP binding"/>
    <property type="evidence" value="ECO:0007669"/>
    <property type="project" value="TreeGrafter"/>
</dbReference>
<dbReference type="STRING" id="645134.A0A0L0HFP8"/>
<comment type="catalytic activity">
    <reaction evidence="6">
        <text>(R)-pantoate + NADP(+) = 2-dehydropantoate + NADPH + H(+)</text>
        <dbReference type="Rhea" id="RHEA:16233"/>
        <dbReference type="ChEBI" id="CHEBI:11561"/>
        <dbReference type="ChEBI" id="CHEBI:15378"/>
        <dbReference type="ChEBI" id="CHEBI:15980"/>
        <dbReference type="ChEBI" id="CHEBI:57783"/>
        <dbReference type="ChEBI" id="CHEBI:58349"/>
        <dbReference type="EC" id="1.1.1.169"/>
    </reaction>
</comment>
<dbReference type="GO" id="GO:0005739">
    <property type="term" value="C:mitochondrion"/>
    <property type="evidence" value="ECO:0007669"/>
    <property type="project" value="TreeGrafter"/>
</dbReference>
<dbReference type="PANTHER" id="PTHR43765">
    <property type="entry name" value="2-DEHYDROPANTOATE 2-REDUCTASE-RELATED"/>
    <property type="match status" value="1"/>
</dbReference>
<dbReference type="Gene3D" id="1.10.1040.10">
    <property type="entry name" value="N-(1-d-carboxylethyl)-l-norvaline Dehydrogenase, domain 2"/>
    <property type="match status" value="1"/>
</dbReference>
<evidence type="ECO:0000256" key="3">
    <source>
        <dbReference type="ARBA" id="ARBA00022857"/>
    </source>
</evidence>
<keyword evidence="3 6" id="KW-0521">NADP</keyword>
<dbReference type="EMBL" id="KQ257457">
    <property type="protein sequence ID" value="KNC99750.1"/>
    <property type="molecule type" value="Genomic_DNA"/>
</dbReference>
<dbReference type="OrthoDB" id="73846at2759"/>
<dbReference type="GeneID" id="27688530"/>
<dbReference type="RefSeq" id="XP_016607789.1">
    <property type="nucleotide sequence ID" value="XM_016753356.1"/>
</dbReference>
<dbReference type="EC" id="1.1.1.169" evidence="2 6"/>
<dbReference type="AlphaFoldDB" id="A0A0L0HFP8"/>
<dbReference type="InterPro" id="IPR013752">
    <property type="entry name" value="KPA_reductase"/>
</dbReference>
<dbReference type="InterPro" id="IPR036291">
    <property type="entry name" value="NAD(P)-bd_dom_sf"/>
</dbReference>
<accession>A0A0L0HFP8</accession>
<dbReference type="OMA" id="GMIDEVN"/>
<dbReference type="EMBL" id="KQ257457">
    <property type="protein sequence ID" value="KNC99749.1"/>
    <property type="molecule type" value="Genomic_DNA"/>
</dbReference>
<evidence type="ECO:0000256" key="2">
    <source>
        <dbReference type="ARBA" id="ARBA00013014"/>
    </source>
</evidence>
<dbReference type="NCBIfam" id="TIGR00745">
    <property type="entry name" value="apbA_panE"/>
    <property type="match status" value="1"/>
</dbReference>
<dbReference type="RefSeq" id="XP_016607790.1">
    <property type="nucleotide sequence ID" value="XM_016753357.1"/>
</dbReference>
<evidence type="ECO:0000256" key="1">
    <source>
        <dbReference type="ARBA" id="ARBA00007870"/>
    </source>
</evidence>
<evidence type="ECO:0000313" key="9">
    <source>
        <dbReference type="EMBL" id="KNC99749.1"/>
    </source>
</evidence>
<sequence>MSSRFYILGAGAIGLFHAHHIRTFLHTPVTLLLRAPTLTQFHAANNTLTIQTSDRTVIGTSTLDAEEPTPDGPPIENLIICTKAHDTLAALDPISPRLSSNSTILLLQNGVLGVYTSLRRSLSSPSTGGPRILLGITTHGVTLTERFTAIHAGDGETSIGDPEQGQVGQDRVNTFLEHVSRAGWSTTLSYPDFYQKLLLKLVVNTCLNPLTSLFNTPNGSLTTPHGQNLIHLICKDLSTLFPDLGLSPTELTSHVLDIANRTALNRNSMERDVYAGRRTEVDFLVGYCVELAREREVEVPILEFLWEAVKMREEIGMRMKREAQKLR</sequence>
<dbReference type="GO" id="GO:0015940">
    <property type="term" value="P:pantothenate biosynthetic process"/>
    <property type="evidence" value="ECO:0007669"/>
    <property type="project" value="InterPro"/>
</dbReference>
<keyword evidence="4 6" id="KW-0560">Oxidoreductase</keyword>
<evidence type="ECO:0000313" key="10">
    <source>
        <dbReference type="Proteomes" id="UP000053201"/>
    </source>
</evidence>
<dbReference type="InterPro" id="IPR003710">
    <property type="entry name" value="ApbA"/>
</dbReference>
<evidence type="ECO:0000256" key="6">
    <source>
        <dbReference type="RuleBase" id="RU362068"/>
    </source>
</evidence>
<dbReference type="eggNOG" id="ENOG502QPT5">
    <property type="taxonomic scope" value="Eukaryota"/>
</dbReference>
<dbReference type="InterPro" id="IPR013328">
    <property type="entry name" value="6PGD_dom2"/>
</dbReference>
<dbReference type="GO" id="GO:0008677">
    <property type="term" value="F:2-dehydropantoate 2-reductase activity"/>
    <property type="evidence" value="ECO:0007669"/>
    <property type="project" value="UniProtKB-EC"/>
</dbReference>
<dbReference type="VEuPathDB" id="FungiDB:SPPG_05129"/>
<dbReference type="InterPro" id="IPR050838">
    <property type="entry name" value="Ketopantoate_reductase"/>
</dbReference>
<organism evidence="9 10">
    <name type="scientific">Spizellomyces punctatus (strain DAOM BR117)</name>
    <dbReference type="NCBI Taxonomy" id="645134"/>
    <lineage>
        <taxon>Eukaryota</taxon>
        <taxon>Fungi</taxon>
        <taxon>Fungi incertae sedis</taxon>
        <taxon>Chytridiomycota</taxon>
        <taxon>Chytridiomycota incertae sedis</taxon>
        <taxon>Chytridiomycetes</taxon>
        <taxon>Spizellomycetales</taxon>
        <taxon>Spizellomycetaceae</taxon>
        <taxon>Spizellomyces</taxon>
    </lineage>
</organism>
<evidence type="ECO:0000256" key="4">
    <source>
        <dbReference type="ARBA" id="ARBA00023002"/>
    </source>
</evidence>
<dbReference type="InterPro" id="IPR008927">
    <property type="entry name" value="6-PGluconate_DH-like_C_sf"/>
</dbReference>
<dbReference type="Proteomes" id="UP000053201">
    <property type="component" value="Unassembled WGS sequence"/>
</dbReference>
<evidence type="ECO:0000259" key="7">
    <source>
        <dbReference type="Pfam" id="PF02558"/>
    </source>
</evidence>
<evidence type="ECO:0000256" key="5">
    <source>
        <dbReference type="ARBA" id="ARBA00032024"/>
    </source>
</evidence>
<feature type="domain" description="Ketopantoate reductase C-terminal" evidence="8">
    <location>
        <begin position="192"/>
        <end position="313"/>
    </location>
</feature>
<dbReference type="Gene3D" id="3.40.50.720">
    <property type="entry name" value="NAD(P)-binding Rossmann-like Domain"/>
    <property type="match status" value="1"/>
</dbReference>
<dbReference type="SUPFAM" id="SSF48179">
    <property type="entry name" value="6-phosphogluconate dehydrogenase C-terminal domain-like"/>
    <property type="match status" value="1"/>
</dbReference>
<proteinExistence type="inferred from homology"/>
<reference evidence="9 10" key="1">
    <citation type="submission" date="2009-08" db="EMBL/GenBank/DDBJ databases">
        <title>The Genome Sequence of Spizellomyces punctatus strain DAOM BR117.</title>
        <authorList>
            <consortium name="The Broad Institute Genome Sequencing Platform"/>
            <person name="Russ C."/>
            <person name="Cuomo C."/>
            <person name="Shea T."/>
            <person name="Young S.K."/>
            <person name="Zeng Q."/>
            <person name="Koehrsen M."/>
            <person name="Haas B."/>
            <person name="Borodovsky M."/>
            <person name="Guigo R."/>
            <person name="Alvarado L."/>
            <person name="Berlin A."/>
            <person name="Bochicchio J."/>
            <person name="Borenstein D."/>
            <person name="Chapman S."/>
            <person name="Chen Z."/>
            <person name="Engels R."/>
            <person name="Freedman E."/>
            <person name="Gellesch M."/>
            <person name="Goldberg J."/>
            <person name="Griggs A."/>
            <person name="Gujja S."/>
            <person name="Heiman D."/>
            <person name="Hepburn T."/>
            <person name="Howarth C."/>
            <person name="Jen D."/>
            <person name="Larson L."/>
            <person name="Lewis B."/>
            <person name="Mehta T."/>
            <person name="Park D."/>
            <person name="Pearson M."/>
            <person name="Roberts A."/>
            <person name="Saif S."/>
            <person name="Shenoy N."/>
            <person name="Sisk P."/>
            <person name="Stolte C."/>
            <person name="Sykes S."/>
            <person name="Thomson T."/>
            <person name="Walk T."/>
            <person name="White J."/>
            <person name="Yandava C."/>
            <person name="Burger G."/>
            <person name="Gray M.W."/>
            <person name="Holland P.W.H."/>
            <person name="King N."/>
            <person name="Lang F.B.F."/>
            <person name="Roger A.J."/>
            <person name="Ruiz-Trillo I."/>
            <person name="Lander E."/>
            <person name="Nusbaum C."/>
        </authorList>
    </citation>
    <scope>NUCLEOTIDE SEQUENCE [LARGE SCALE GENOMIC DNA]</scope>
    <source>
        <strain evidence="9 10">DAOM BR117</strain>
    </source>
</reference>
<dbReference type="Pfam" id="PF08546">
    <property type="entry name" value="ApbA_C"/>
    <property type="match status" value="1"/>
</dbReference>
<dbReference type="Pfam" id="PF02558">
    <property type="entry name" value="ApbA"/>
    <property type="match status" value="1"/>
</dbReference>
<evidence type="ECO:0000259" key="8">
    <source>
        <dbReference type="Pfam" id="PF08546"/>
    </source>
</evidence>
<protein>
    <recommendedName>
        <fullName evidence="2 6">2-dehydropantoate 2-reductase</fullName>
        <ecNumber evidence="2 6">1.1.1.169</ecNumber>
    </recommendedName>
    <alternativeName>
        <fullName evidence="5 6">Ketopantoate reductase</fullName>
    </alternativeName>
</protein>
<dbReference type="PANTHER" id="PTHR43765:SF2">
    <property type="entry name" value="2-DEHYDROPANTOATE 2-REDUCTASE"/>
    <property type="match status" value="1"/>
</dbReference>
<feature type="domain" description="Ketopantoate reductase N-terminal" evidence="7">
    <location>
        <begin position="6"/>
        <end position="162"/>
    </location>
</feature>